<evidence type="ECO:0000313" key="2">
    <source>
        <dbReference type="EMBL" id="ETN94447.1"/>
    </source>
</evidence>
<dbReference type="Gene3D" id="2.160.20.10">
    <property type="entry name" value="Single-stranded right-handed beta-helix, Pectin lyase-like"/>
    <property type="match status" value="2"/>
</dbReference>
<dbReference type="NCBIfam" id="TIGR04247">
    <property type="entry name" value="NosD_copper_fam"/>
    <property type="match status" value="1"/>
</dbReference>
<keyword evidence="3" id="KW-1185">Reference proteome</keyword>
<dbReference type="NCBIfam" id="TIGR03804">
    <property type="entry name" value="para_beta_helix"/>
    <property type="match status" value="2"/>
</dbReference>
<dbReference type="InterPro" id="IPR011050">
    <property type="entry name" value="Pectin_lyase_fold/virulence"/>
</dbReference>
<reference evidence="3" key="1">
    <citation type="submission" date="2013-11" db="EMBL/GenBank/DDBJ databases">
        <title>Draft genome sequence from a member of Zhouia, isolated tidal flat.</title>
        <authorList>
            <person name="Jin H."/>
            <person name="Jeon C.O."/>
        </authorList>
    </citation>
    <scope>NUCLEOTIDE SEQUENCE [LARGE SCALE GENOMIC DNA]</scope>
    <source>
        <strain evidence="3">AD3</strain>
    </source>
</reference>
<dbReference type="eggNOG" id="COG3420">
    <property type="taxonomic scope" value="Bacteria"/>
</dbReference>
<dbReference type="SMART" id="SM00710">
    <property type="entry name" value="PbH1"/>
    <property type="match status" value="9"/>
</dbReference>
<proteinExistence type="predicted"/>
<dbReference type="RefSeq" id="WP_038266919.1">
    <property type="nucleotide sequence ID" value="NZ_AYXY01000023.1"/>
</dbReference>
<dbReference type="Pfam" id="PF05048">
    <property type="entry name" value="NosD"/>
    <property type="match status" value="1"/>
</dbReference>
<accession>W2UM86</accession>
<gene>
    <name evidence="2" type="ORF">P278_23900</name>
</gene>
<dbReference type="InterPro" id="IPR026464">
    <property type="entry name" value="NosD_copper_fam"/>
</dbReference>
<feature type="domain" description="Periplasmic copper-binding protein NosD beta helix" evidence="1">
    <location>
        <begin position="146"/>
        <end position="344"/>
    </location>
</feature>
<sequence length="411" mass="46788">MNHHTIISLFALIFFSVGNGQTINVCKDCPISDLAIAIELAQNNDTIVVSNDITTNKPIRINKNLTLIGNEYPIMDGMNEHEILTVQTDSFTIKGFKFQNVGQSFTKDHAAIRLIKSKKFKIESNQFENVYYGIFLEKCSKGLIKNNIIKGNATVEYKSGNGIHLWHCNNITIDNNKVSNVRDGIYFEFVDHSNVINNSSHDNLRYGLHFMFSNEDRYENNIFERNGAGVAVMFSKKISMHENKFLKNWGTASYGLLLKEIYDAEITRNTFEKNTIGINAEGSNRIEYLGNNFIENGWAVKILGACFDNNFTKNNFLNNTFDVAYSGRLNNNSFENNYWSEYSGYDLDKNGIGDVPHRPVKLFSYIVNQSPESIILLRSLMIDVLNFSEKVSPIFTPTDLYDSKPLMKKAL</sequence>
<dbReference type="InterPro" id="IPR006626">
    <property type="entry name" value="PbH1"/>
</dbReference>
<evidence type="ECO:0000313" key="3">
    <source>
        <dbReference type="Proteomes" id="UP000018850"/>
    </source>
</evidence>
<reference evidence="2 3" key="2">
    <citation type="journal article" date="2016" name="Genome Announc.">
        <title>Draft Genome Sequence of Zhouia amylolytica AD3, Isolated from Tidal Flat Sediment.</title>
        <authorList>
            <person name="Jia B."/>
            <person name="Jin H.M."/>
            <person name="Lee H.J."/>
            <person name="Jeon C.O."/>
        </authorList>
    </citation>
    <scope>NUCLEOTIDE SEQUENCE [LARGE SCALE GENOMIC DNA]</scope>
    <source>
        <strain evidence="2 3">AD3</strain>
    </source>
</reference>
<dbReference type="PATRIC" id="fig|1286632.3.peg.2383"/>
<dbReference type="InterPro" id="IPR007742">
    <property type="entry name" value="NosD_dom"/>
</dbReference>
<evidence type="ECO:0000259" key="1">
    <source>
        <dbReference type="Pfam" id="PF05048"/>
    </source>
</evidence>
<dbReference type="SUPFAM" id="SSF51126">
    <property type="entry name" value="Pectin lyase-like"/>
    <property type="match status" value="1"/>
</dbReference>
<dbReference type="EMBL" id="AYXY01000023">
    <property type="protein sequence ID" value="ETN94447.1"/>
    <property type="molecule type" value="Genomic_DNA"/>
</dbReference>
<dbReference type="STRING" id="376730.SAMN04487906_3066"/>
<dbReference type="Proteomes" id="UP000018850">
    <property type="component" value="Unassembled WGS sequence"/>
</dbReference>
<name>W2UM86_9FLAO</name>
<dbReference type="InterPro" id="IPR022441">
    <property type="entry name" value="Para_beta_helix_rpt-2"/>
</dbReference>
<dbReference type="AlphaFoldDB" id="W2UM86"/>
<organism evidence="2 3">
    <name type="scientific">Zhouia amylolytica AD3</name>
    <dbReference type="NCBI Taxonomy" id="1286632"/>
    <lineage>
        <taxon>Bacteria</taxon>
        <taxon>Pseudomonadati</taxon>
        <taxon>Bacteroidota</taxon>
        <taxon>Flavobacteriia</taxon>
        <taxon>Flavobacteriales</taxon>
        <taxon>Flavobacteriaceae</taxon>
        <taxon>Zhouia</taxon>
    </lineage>
</organism>
<comment type="caution">
    <text evidence="2">The sequence shown here is derived from an EMBL/GenBank/DDBJ whole genome shotgun (WGS) entry which is preliminary data.</text>
</comment>
<protein>
    <submittedName>
        <fullName evidence="2">NosD</fullName>
    </submittedName>
</protein>
<dbReference type="InterPro" id="IPR012334">
    <property type="entry name" value="Pectin_lyas_fold"/>
</dbReference>